<feature type="compositionally biased region" description="Acidic residues" evidence="1">
    <location>
        <begin position="408"/>
        <end position="423"/>
    </location>
</feature>
<feature type="compositionally biased region" description="Basic and acidic residues" evidence="1">
    <location>
        <begin position="78"/>
        <end position="91"/>
    </location>
</feature>
<feature type="chain" id="PRO_5045822867" evidence="2">
    <location>
        <begin position="21"/>
        <end position="454"/>
    </location>
</feature>
<evidence type="ECO:0000256" key="1">
    <source>
        <dbReference type="SAM" id="MobiDB-lite"/>
    </source>
</evidence>
<feature type="region of interest" description="Disordered" evidence="1">
    <location>
        <begin position="305"/>
        <end position="454"/>
    </location>
</feature>
<evidence type="ECO:0000313" key="3">
    <source>
        <dbReference type="Proteomes" id="UP000829291"/>
    </source>
</evidence>
<feature type="region of interest" description="Disordered" evidence="1">
    <location>
        <begin position="78"/>
        <end position="158"/>
    </location>
</feature>
<feature type="compositionally biased region" description="Basic and acidic residues" evidence="1">
    <location>
        <begin position="394"/>
        <end position="407"/>
    </location>
</feature>
<dbReference type="InParanoid" id="A0A6J0BGU3"/>
<reference evidence="4" key="1">
    <citation type="submission" date="2025-08" db="UniProtKB">
        <authorList>
            <consortium name="RefSeq"/>
        </authorList>
    </citation>
    <scope>IDENTIFICATION</scope>
    <source>
        <tissue evidence="4">Thorax and Abdomen</tissue>
    </source>
</reference>
<evidence type="ECO:0000256" key="2">
    <source>
        <dbReference type="SAM" id="SignalP"/>
    </source>
</evidence>
<accession>A0A6J0BGU3</accession>
<evidence type="ECO:0000313" key="4">
    <source>
        <dbReference type="RefSeq" id="XP_015512958.2"/>
    </source>
</evidence>
<feature type="compositionally biased region" description="Basic and acidic residues" evidence="1">
    <location>
        <begin position="424"/>
        <end position="454"/>
    </location>
</feature>
<dbReference type="KEGG" id="nlo:107219286"/>
<dbReference type="Proteomes" id="UP000829291">
    <property type="component" value="Chromosome 5"/>
</dbReference>
<feature type="region of interest" description="Disordered" evidence="1">
    <location>
        <begin position="228"/>
        <end position="252"/>
    </location>
</feature>
<protein>
    <submittedName>
        <fullName evidence="4">Neurofilament heavy polypeptide</fullName>
    </submittedName>
</protein>
<feature type="compositionally biased region" description="Basic and acidic residues" evidence="1">
    <location>
        <begin position="109"/>
        <end position="152"/>
    </location>
</feature>
<keyword evidence="3" id="KW-1185">Reference proteome</keyword>
<keyword evidence="2" id="KW-0732">Signal</keyword>
<sequence length="454" mass="48921">MMKAAQILLLAVAMVAVTDSLPLAAPSPEDVHPVIPLESVKESLRSGQVETKSPITEVKSEDASSVAVVDIVEQKLKEAKSAEPEAAKPIEETPSIVLPTEGEAAAKPVETKETIVETPKEEVKKIDTPEVESEESKPVVARSEESSPKTEEINTAEVPIPISAEKSLVTETKEAEAAVLSTEEKIASALPAAKELPHEASLIVDSIVKDQSENLQKQEEKIVDIAERVTRGGKITPDSESPEKSEVGQEEAAIVTPVEKTSIPKLVSEAVDSVSRSVEESKKELSASIDNAQSAAASEKIVEATKVAEQESRKVEDAVSEIKEEPAVKEEIKGEKEGSLILEEGSAATENEEKKEETELKEEKPAAAEEKPKELQTPAAEDLPNAEQLTDNNQPKKPEPEAEKSEETSQESSEESSSSEESEEEKKVSKHDEDSSQEESIEKSETGKISTSEK</sequence>
<dbReference type="GeneID" id="107219286"/>
<feature type="signal peptide" evidence="2">
    <location>
        <begin position="1"/>
        <end position="20"/>
    </location>
</feature>
<proteinExistence type="predicted"/>
<feature type="compositionally biased region" description="Basic and acidic residues" evidence="1">
    <location>
        <begin position="305"/>
        <end position="338"/>
    </location>
</feature>
<feature type="compositionally biased region" description="Basic and acidic residues" evidence="1">
    <location>
        <begin position="351"/>
        <end position="374"/>
    </location>
</feature>
<gene>
    <name evidence="4" type="primary">LOC107219286</name>
</gene>
<dbReference type="RefSeq" id="XP_015512958.2">
    <property type="nucleotide sequence ID" value="XM_015657472.2"/>
</dbReference>
<organism evidence="4">
    <name type="scientific">Neodiprion lecontei</name>
    <name type="common">Redheaded pine sawfly</name>
    <dbReference type="NCBI Taxonomy" id="441921"/>
    <lineage>
        <taxon>Eukaryota</taxon>
        <taxon>Metazoa</taxon>
        <taxon>Ecdysozoa</taxon>
        <taxon>Arthropoda</taxon>
        <taxon>Hexapoda</taxon>
        <taxon>Insecta</taxon>
        <taxon>Pterygota</taxon>
        <taxon>Neoptera</taxon>
        <taxon>Endopterygota</taxon>
        <taxon>Hymenoptera</taxon>
        <taxon>Tenthredinoidea</taxon>
        <taxon>Diprionidae</taxon>
        <taxon>Diprioninae</taxon>
        <taxon>Neodiprion</taxon>
    </lineage>
</organism>
<name>A0A6J0BGU3_NEOLC</name>
<dbReference type="AlphaFoldDB" id="A0A6J0BGU3"/>